<protein>
    <submittedName>
        <fullName evidence="2">RNA-binding protein</fullName>
    </submittedName>
</protein>
<dbReference type="InterPro" id="IPR034079">
    <property type="entry name" value="R3H_KhpB"/>
</dbReference>
<dbReference type="InterPro" id="IPR036867">
    <property type="entry name" value="R3H_dom_sf"/>
</dbReference>
<evidence type="ECO:0000313" key="2">
    <source>
        <dbReference type="EMBL" id="WNZ25877.1"/>
    </source>
</evidence>
<dbReference type="GO" id="GO:0003723">
    <property type="term" value="F:RNA binding"/>
    <property type="evidence" value="ECO:0007669"/>
    <property type="project" value="InterPro"/>
</dbReference>
<accession>A0AA97AMN1</accession>
<reference evidence="2" key="1">
    <citation type="submission" date="2020-05" db="EMBL/GenBank/DDBJ databases">
        <authorList>
            <person name="Zhu T."/>
            <person name="Keshari N."/>
            <person name="Lu X."/>
        </authorList>
    </citation>
    <scope>NUCLEOTIDE SEQUENCE</scope>
    <source>
        <strain evidence="2">NK1-12</strain>
    </source>
</reference>
<dbReference type="InterPro" id="IPR001374">
    <property type="entry name" value="R3H_dom"/>
</dbReference>
<gene>
    <name evidence="2" type="ORF">HJG54_25640</name>
</gene>
<feature type="domain" description="R3H" evidence="1">
    <location>
        <begin position="96"/>
        <end position="163"/>
    </location>
</feature>
<dbReference type="PROSITE" id="PS51061">
    <property type="entry name" value="R3H"/>
    <property type="match status" value="1"/>
</dbReference>
<dbReference type="InterPro" id="IPR039247">
    <property type="entry name" value="KhpB"/>
</dbReference>
<sequence length="167" mass="18857">MDDQQIQRGKHWLEEMLQLSGLPATVQPDLERTGAEGSCWLTIDDATLTHEQTQILIGEEGNVLDAVQYLANTILNIGRGEDLQTAYTIELAGYRVQRQIELQQLAEAAVQHVRETGEEYEMAALSAAERRQVHTYLKATYGDLETYSRGKEPDRRLVVRLAESEIT</sequence>
<dbReference type="Gene3D" id="3.30.1370.50">
    <property type="entry name" value="R3H-like domain"/>
    <property type="match status" value="1"/>
</dbReference>
<dbReference type="PANTHER" id="PTHR35800:SF1">
    <property type="entry name" value="RNA-BINDING PROTEIN KHPB"/>
    <property type="match status" value="1"/>
</dbReference>
<evidence type="ECO:0000259" key="1">
    <source>
        <dbReference type="PROSITE" id="PS51061"/>
    </source>
</evidence>
<dbReference type="EMBL" id="CP053586">
    <property type="protein sequence ID" value="WNZ25877.1"/>
    <property type="molecule type" value="Genomic_DNA"/>
</dbReference>
<dbReference type="AlphaFoldDB" id="A0AA97AMN1"/>
<dbReference type="InterPro" id="IPR015946">
    <property type="entry name" value="KH_dom-like_a/b"/>
</dbReference>
<dbReference type="SUPFAM" id="SSF82708">
    <property type="entry name" value="R3H domain"/>
    <property type="match status" value="1"/>
</dbReference>
<proteinExistence type="predicted"/>
<dbReference type="Pfam" id="PF01424">
    <property type="entry name" value="R3H"/>
    <property type="match status" value="1"/>
</dbReference>
<organism evidence="2">
    <name type="scientific">Leptolyngbya sp. NK1-12</name>
    <dbReference type="NCBI Taxonomy" id="2547451"/>
    <lineage>
        <taxon>Bacteria</taxon>
        <taxon>Bacillati</taxon>
        <taxon>Cyanobacteriota</taxon>
        <taxon>Cyanophyceae</taxon>
        <taxon>Leptolyngbyales</taxon>
        <taxon>Leptolyngbyaceae</taxon>
        <taxon>Leptolyngbya group</taxon>
        <taxon>Leptolyngbya</taxon>
    </lineage>
</organism>
<name>A0AA97AMN1_9CYAN</name>
<dbReference type="CDD" id="cd02644">
    <property type="entry name" value="R3H_jag"/>
    <property type="match status" value="1"/>
</dbReference>
<dbReference type="PANTHER" id="PTHR35800">
    <property type="entry name" value="PROTEIN JAG"/>
    <property type="match status" value="1"/>
</dbReference>
<dbReference type="SMART" id="SM00393">
    <property type="entry name" value="R3H"/>
    <property type="match status" value="1"/>
</dbReference>
<dbReference type="Gene3D" id="3.30.300.20">
    <property type="match status" value="1"/>
</dbReference>
<dbReference type="RefSeq" id="WP_035999168.1">
    <property type="nucleotide sequence ID" value="NZ_CP053586.1"/>
</dbReference>